<dbReference type="Proteomes" id="UP000198210">
    <property type="component" value="Chromosome I"/>
</dbReference>
<feature type="domain" description="Carrier" evidence="5">
    <location>
        <begin position="1636"/>
        <end position="1711"/>
    </location>
</feature>
<evidence type="ECO:0000256" key="3">
    <source>
        <dbReference type="ARBA" id="ARBA00022553"/>
    </source>
</evidence>
<feature type="region of interest" description="Disordered" evidence="4">
    <location>
        <begin position="847"/>
        <end position="866"/>
    </location>
</feature>
<dbReference type="PROSITE" id="PS00012">
    <property type="entry name" value="PHOSPHOPANTETHEINE"/>
    <property type="match status" value="2"/>
</dbReference>
<dbReference type="SMART" id="SM00823">
    <property type="entry name" value="PKS_PP"/>
    <property type="match status" value="2"/>
</dbReference>
<feature type="compositionally biased region" description="Low complexity" evidence="4">
    <location>
        <begin position="160"/>
        <end position="169"/>
    </location>
</feature>
<gene>
    <name evidence="6" type="ORF">GA0074704_4216</name>
</gene>
<dbReference type="Gene3D" id="3.30.559.30">
    <property type="entry name" value="Nonribosomal peptide synthetase, condensation domain"/>
    <property type="match status" value="1"/>
</dbReference>
<evidence type="ECO:0000313" key="6">
    <source>
        <dbReference type="EMBL" id="SCG66684.1"/>
    </source>
</evidence>
<comment type="cofactor">
    <cofactor evidence="1">
        <name>pantetheine 4'-phosphate</name>
        <dbReference type="ChEBI" id="CHEBI:47942"/>
    </cofactor>
</comment>
<dbReference type="CDD" id="cd17646">
    <property type="entry name" value="A_NRPS_AB3403-like"/>
    <property type="match status" value="1"/>
</dbReference>
<evidence type="ECO:0000259" key="5">
    <source>
        <dbReference type="PROSITE" id="PS50075"/>
    </source>
</evidence>
<dbReference type="FunFam" id="3.30.300.30:FF:000010">
    <property type="entry name" value="Enterobactin synthetase component F"/>
    <property type="match status" value="2"/>
</dbReference>
<dbReference type="GO" id="GO:0043041">
    <property type="term" value="P:amino acid activation for nonribosomal peptide biosynthetic process"/>
    <property type="evidence" value="ECO:0007669"/>
    <property type="project" value="TreeGrafter"/>
</dbReference>
<dbReference type="SUPFAM" id="SSF47336">
    <property type="entry name" value="ACP-like"/>
    <property type="match status" value="2"/>
</dbReference>
<feature type="region of interest" description="Disordered" evidence="4">
    <location>
        <begin position="525"/>
        <end position="550"/>
    </location>
</feature>
<feature type="compositionally biased region" description="Low complexity" evidence="4">
    <location>
        <begin position="1717"/>
        <end position="1726"/>
    </location>
</feature>
<dbReference type="PANTHER" id="PTHR45527:SF1">
    <property type="entry name" value="FATTY ACID SYNTHASE"/>
    <property type="match status" value="1"/>
</dbReference>
<dbReference type="GO" id="GO:0008610">
    <property type="term" value="P:lipid biosynthetic process"/>
    <property type="evidence" value="ECO:0007669"/>
    <property type="project" value="UniProtKB-ARBA"/>
</dbReference>
<dbReference type="FunFam" id="3.40.50.12780:FF:000012">
    <property type="entry name" value="Non-ribosomal peptide synthetase"/>
    <property type="match status" value="2"/>
</dbReference>
<evidence type="ECO:0000313" key="7">
    <source>
        <dbReference type="Proteomes" id="UP000198210"/>
    </source>
</evidence>
<sequence length="1732" mass="190337">MIGNDARPVAAEYQRTINDWNNTTTAPPTDDTPTTLPALIEAQTRRTPEHIAVTSNSDQLTYHALNTHANQLARHLITHGVGPESIVAVCLPRSTHLLTALLAVLKTGAAYLPLDPDYPGARTEFMLHDANPTCVITDTHTAPQLPTTTPHITIDDPHTTTHQPTTNPTDTDRHQPLTPTHPAYVIYTSGSTGKPKGVVITHEGIVNRLRWMQHQFGIGPGDRIMQKTPYGFDVSVWELFWPLMQGAAVVMALPGGHRDPAYLANEIEQTGTDIVHFVPSMLREFLEHPDAADCRSLRHIVCSGEALGAHTLRRVHDILPGCTVTNLYGPTEAAVDVTCWESAGAASVPSSVPIGRPVWNTQVYVLDNHTRPVPIGTPGELYLAGIQLARGYLNRPALTAERFVASPYGPPGARMYRTGDLVRWNPDGTLEYLGRTDDQVKLRGFRIELGEIETTLCTHPTITHAVAMVREDQPGDQRLVAYLVPTPDTTINTDDLHHHLTQTLPEHMIPTTYLTLTHLPLTGNGKLDRKALPTPPTTTATPHGRQPRTPHEKTLCQLYTQILNVPHITIDDSFFTLGGHSLLATRLAAKIRHTLGINTTVRDIFDHPTPATLATTLTHQHPHHRPTLTPRNRTTTVPMSFAQRRLWFLDQLQGTSATYNVPVAVRLTGTLDRSAMSAALRDVVGRHEVLRTVLREVDDDAVQVVLPVDSAEVPLTCEHVDVGEFGAARRRASRHLFRLDTDVPVRAFLFSANAPELDAEQQEHLLVLVVHHVATDGWSRGPLLRDLARAYAARIAGGVADWAPLPVQYADFALWQQELLGDHEDPDSLQGRQLRYWRDRMAGAPAELNLPHDRPRPPTASHRGGGVRFSVSPQLHARLLALAAECDATLFMVVHAAMALLLSRLGAGDDVVLGTPTAGRSDEELDDLVGFFVNTLVLRTDLSGDPTFRGLVERVRAADSAAFAHQDLPFEHLVEQLSPERSQARHPLFQTSLVFETDDVDTDSGSLAVEFPGLRSVVLPDDPEDTDAAKFDLSLSVTERLSGGRDPGGLSGLWTYARDLYDQSTVRMLSDRFVEVLQRLVADPDQRVGGFDVISDTEYQRTINDWNNTTTAPPTDDTPTTLPALIEAQTRRTPEHIAVTSNSDQLTYHALNTHANQLARHLITHGVGPESIVAVCLPRSTHLLTALLAVLKTGAAYLPLDPDYPGARTEFMLHDANPTCVITDTHTAPQLPTTTPHITIDDPHTTTHQPTTNPTDTDRHQPLTPTHPAYVIYTSGSTGKPKGVVITHEGIVNYLRWSADTFRCHPGAESLVLTSVAFDLAVTAVFPPLTRGGTVRLLDRDEAREPTRLVPRLSGDHAAGLVKATPSHLRELVSAVAEAGQEWSAGAAVVAGELFATGDLHRLRELRRPGCGIFNSYGPTEATVACVVFDTDEPWTTRARSVPIGRPVWNTQVYVLDNHTRPVPIGTPGELYLAGIQLARGYLNRPALTAERFVASPYGPPGARMYRTGDLVRWNPDGTLEYLGRTDDQVKLRGFRIELGEIETTLCTHPTITHAVAMVREDQPGDQRLVAYLVPTPDTTINTDDLHHHLTQTLPEHMIPTTYLTLTHLPLTGNGKLDRKALPTPPTTTATPHGRQPRTPHEKTLCQLYTQILNVPHITIDDSFFTLGGHSLLATRLAAKIRHTLGINTTVRDIFDHPTPATLATTLTHQHPHHRPTLTPRNRTTTVEADDR</sequence>
<feature type="region of interest" description="Disordered" evidence="4">
    <location>
        <begin position="139"/>
        <end position="177"/>
    </location>
</feature>
<keyword evidence="3" id="KW-0597">Phosphoprotein</keyword>
<dbReference type="FunFam" id="3.40.50.980:FF:000001">
    <property type="entry name" value="Non-ribosomal peptide synthetase"/>
    <property type="match status" value="2"/>
</dbReference>
<dbReference type="Pfam" id="PF13193">
    <property type="entry name" value="AMP-binding_C"/>
    <property type="match status" value="2"/>
</dbReference>
<protein>
    <submittedName>
        <fullName evidence="6">Nonribosomal peptide synthetase DhbF</fullName>
    </submittedName>
</protein>
<feature type="compositionally biased region" description="Low complexity" evidence="4">
    <location>
        <begin position="1246"/>
        <end position="1255"/>
    </location>
</feature>
<name>A0A1C5J7V3_9ACTN</name>
<accession>A0A1C5J7V3</accession>
<dbReference type="InterPro" id="IPR006162">
    <property type="entry name" value="Ppantetheine_attach_site"/>
</dbReference>
<dbReference type="Gene3D" id="3.40.50.1820">
    <property type="entry name" value="alpha/beta hydrolase"/>
    <property type="match status" value="1"/>
</dbReference>
<organism evidence="6 7">
    <name type="scientific">Micromonospora siamensis</name>
    <dbReference type="NCBI Taxonomy" id="299152"/>
    <lineage>
        <taxon>Bacteria</taxon>
        <taxon>Bacillati</taxon>
        <taxon>Actinomycetota</taxon>
        <taxon>Actinomycetes</taxon>
        <taxon>Micromonosporales</taxon>
        <taxon>Micromonosporaceae</taxon>
        <taxon>Micromonospora</taxon>
    </lineage>
</organism>
<dbReference type="GO" id="GO:0072330">
    <property type="term" value="P:monocarboxylic acid biosynthetic process"/>
    <property type="evidence" value="ECO:0007669"/>
    <property type="project" value="UniProtKB-ARBA"/>
</dbReference>
<feature type="region of interest" description="Disordered" evidence="4">
    <location>
        <begin position="1707"/>
        <end position="1732"/>
    </location>
</feature>
<dbReference type="GO" id="GO:0003824">
    <property type="term" value="F:catalytic activity"/>
    <property type="evidence" value="ECO:0007669"/>
    <property type="project" value="InterPro"/>
</dbReference>
<dbReference type="SUPFAM" id="SSF52777">
    <property type="entry name" value="CoA-dependent acyltransferases"/>
    <property type="match status" value="2"/>
</dbReference>
<dbReference type="NCBIfam" id="TIGR01733">
    <property type="entry name" value="AA-adenyl-dom"/>
    <property type="match status" value="2"/>
</dbReference>
<dbReference type="PROSITE" id="PS00455">
    <property type="entry name" value="AMP_BINDING"/>
    <property type="match status" value="2"/>
</dbReference>
<dbReference type="InterPro" id="IPR045851">
    <property type="entry name" value="AMP-bd_C_sf"/>
</dbReference>
<dbReference type="CDD" id="cd05930">
    <property type="entry name" value="A_NRPS"/>
    <property type="match status" value="1"/>
</dbReference>
<feature type="region of interest" description="Disordered" evidence="4">
    <location>
        <begin position="1615"/>
        <end position="1640"/>
    </location>
</feature>
<dbReference type="FunFam" id="2.30.38.10:FF:000001">
    <property type="entry name" value="Non-ribosomal peptide synthetase PvdI"/>
    <property type="match status" value="2"/>
</dbReference>
<evidence type="ECO:0000256" key="4">
    <source>
        <dbReference type="SAM" id="MobiDB-lite"/>
    </source>
</evidence>
<dbReference type="GO" id="GO:0005829">
    <property type="term" value="C:cytosol"/>
    <property type="evidence" value="ECO:0007669"/>
    <property type="project" value="TreeGrafter"/>
</dbReference>
<dbReference type="EMBL" id="LT607751">
    <property type="protein sequence ID" value="SCG66684.1"/>
    <property type="molecule type" value="Genomic_DNA"/>
</dbReference>
<dbReference type="InterPro" id="IPR029058">
    <property type="entry name" value="AB_hydrolase_fold"/>
</dbReference>
<dbReference type="CDD" id="cd19540">
    <property type="entry name" value="LCL_NRPS-like"/>
    <property type="match status" value="1"/>
</dbReference>
<dbReference type="InterPro" id="IPR025110">
    <property type="entry name" value="AMP-bd_C"/>
</dbReference>
<dbReference type="Pfam" id="PF00550">
    <property type="entry name" value="PP-binding"/>
    <property type="match status" value="2"/>
</dbReference>
<dbReference type="SUPFAM" id="SSF56801">
    <property type="entry name" value="Acetyl-CoA synthetase-like"/>
    <property type="match status" value="2"/>
</dbReference>
<proteinExistence type="predicted"/>
<feature type="region of interest" description="Disordered" evidence="4">
    <location>
        <begin position="1225"/>
        <end position="1263"/>
    </location>
</feature>
<dbReference type="Pfam" id="PF00501">
    <property type="entry name" value="AMP-binding"/>
    <property type="match status" value="2"/>
</dbReference>
<dbReference type="InterPro" id="IPR000873">
    <property type="entry name" value="AMP-dep_synth/lig_dom"/>
</dbReference>
<dbReference type="Gene3D" id="1.10.1200.10">
    <property type="entry name" value="ACP-like"/>
    <property type="match status" value="1"/>
</dbReference>
<dbReference type="FunFam" id="3.40.50.980:FF:000002">
    <property type="entry name" value="Enterobactin synthetase component F"/>
    <property type="match status" value="1"/>
</dbReference>
<dbReference type="InterPro" id="IPR020845">
    <property type="entry name" value="AMP-binding_CS"/>
</dbReference>
<dbReference type="InterPro" id="IPR036736">
    <property type="entry name" value="ACP-like_sf"/>
</dbReference>
<dbReference type="InterPro" id="IPR023213">
    <property type="entry name" value="CAT-like_dom_sf"/>
</dbReference>
<dbReference type="InterPro" id="IPR020806">
    <property type="entry name" value="PKS_PP-bd"/>
</dbReference>
<dbReference type="PROSITE" id="PS50075">
    <property type="entry name" value="CARRIER"/>
    <property type="match status" value="2"/>
</dbReference>
<feature type="domain" description="Carrier" evidence="5">
    <location>
        <begin position="546"/>
        <end position="621"/>
    </location>
</feature>
<evidence type="ECO:0000256" key="1">
    <source>
        <dbReference type="ARBA" id="ARBA00001957"/>
    </source>
</evidence>
<dbReference type="InterPro" id="IPR009081">
    <property type="entry name" value="PP-bd_ACP"/>
</dbReference>
<keyword evidence="7" id="KW-1185">Reference proteome</keyword>
<reference evidence="6 7" key="1">
    <citation type="submission" date="2016-06" db="EMBL/GenBank/DDBJ databases">
        <authorList>
            <person name="Kjaerup R.B."/>
            <person name="Dalgaard T.S."/>
            <person name="Juul-Madsen H.R."/>
        </authorList>
    </citation>
    <scope>NUCLEOTIDE SEQUENCE [LARGE SCALE GENOMIC DNA]</scope>
    <source>
        <strain evidence="6 7">DSM 45097</strain>
    </source>
</reference>
<dbReference type="NCBIfam" id="NF003417">
    <property type="entry name" value="PRK04813.1"/>
    <property type="match status" value="2"/>
</dbReference>
<dbReference type="Pfam" id="PF00668">
    <property type="entry name" value="Condensation"/>
    <property type="match status" value="1"/>
</dbReference>
<dbReference type="InterPro" id="IPR010071">
    <property type="entry name" value="AA_adenyl_dom"/>
</dbReference>
<dbReference type="Gene3D" id="3.40.50.980">
    <property type="match status" value="4"/>
</dbReference>
<dbReference type="Gene3D" id="3.30.559.10">
    <property type="entry name" value="Chloramphenicol acetyltransferase-like domain"/>
    <property type="match status" value="1"/>
</dbReference>
<dbReference type="Gene3D" id="3.30.300.30">
    <property type="match status" value="2"/>
</dbReference>
<dbReference type="PANTHER" id="PTHR45527">
    <property type="entry name" value="NONRIBOSOMAL PEPTIDE SYNTHETASE"/>
    <property type="match status" value="1"/>
</dbReference>
<keyword evidence="2" id="KW-0596">Phosphopantetheine</keyword>
<dbReference type="InterPro" id="IPR001242">
    <property type="entry name" value="Condensation_dom"/>
</dbReference>
<dbReference type="FunFam" id="1.10.1200.10:FF:000016">
    <property type="entry name" value="Non-ribosomal peptide synthase"/>
    <property type="match status" value="2"/>
</dbReference>
<dbReference type="GO" id="GO:0044550">
    <property type="term" value="P:secondary metabolite biosynthetic process"/>
    <property type="evidence" value="ECO:0007669"/>
    <property type="project" value="UniProtKB-ARBA"/>
</dbReference>
<dbReference type="GO" id="GO:0031177">
    <property type="term" value="F:phosphopantetheine binding"/>
    <property type="evidence" value="ECO:0007669"/>
    <property type="project" value="InterPro"/>
</dbReference>
<dbReference type="Gene3D" id="2.30.38.10">
    <property type="entry name" value="Luciferase, Domain 3"/>
    <property type="match status" value="2"/>
</dbReference>
<evidence type="ECO:0000256" key="2">
    <source>
        <dbReference type="ARBA" id="ARBA00022450"/>
    </source>
</evidence>